<dbReference type="Proteomes" id="UP000521943">
    <property type="component" value="Unassembled WGS sequence"/>
</dbReference>
<protein>
    <recommendedName>
        <fullName evidence="3">DUF6533 domain-containing protein</fullName>
    </recommendedName>
</protein>
<sequence>MVTATPKQLTASAWTLVIYDYLLTFETEVTTIWPSPWSIGLPLFYLNRYFPLIDQALLIYFDRSTDSAGTCEGIYTTAIWMGFVGSAACRIIIYLHTCALWGRSRTIVFLLGGFLLALFSVWVIFGVLQSANMTYLGVFDQPLATTPGCRKGSRVAYWQLIYSAALTMEAVTVGCMVVRGLQHVQQSRDSWVLTLYWNGILHCVVLTLLGIINIVMMSVPAMRRNFSTETPRNFNDTEESGVTSSRGVLTSIEEYPRHELQTSGKGLWGSSGRHSPP</sequence>
<gene>
    <name evidence="4" type="ORF">DFP72DRAFT_1043192</name>
</gene>
<dbReference type="OrthoDB" id="3341843at2759"/>
<feature type="transmembrane region" description="Helical" evidence="2">
    <location>
        <begin position="73"/>
        <end position="95"/>
    </location>
</feature>
<organism evidence="4 5">
    <name type="scientific">Ephemerocybe angulata</name>
    <dbReference type="NCBI Taxonomy" id="980116"/>
    <lineage>
        <taxon>Eukaryota</taxon>
        <taxon>Fungi</taxon>
        <taxon>Dikarya</taxon>
        <taxon>Basidiomycota</taxon>
        <taxon>Agaricomycotina</taxon>
        <taxon>Agaricomycetes</taxon>
        <taxon>Agaricomycetidae</taxon>
        <taxon>Agaricales</taxon>
        <taxon>Agaricineae</taxon>
        <taxon>Psathyrellaceae</taxon>
        <taxon>Ephemerocybe</taxon>
    </lineage>
</organism>
<evidence type="ECO:0000256" key="1">
    <source>
        <dbReference type="SAM" id="MobiDB-lite"/>
    </source>
</evidence>
<name>A0A8H6I685_9AGAR</name>
<reference evidence="4 5" key="1">
    <citation type="submission" date="2020-07" db="EMBL/GenBank/DDBJ databases">
        <title>Comparative genomics of pyrophilous fungi reveals a link between fire events and developmental genes.</title>
        <authorList>
            <consortium name="DOE Joint Genome Institute"/>
            <person name="Steindorff A.S."/>
            <person name="Carver A."/>
            <person name="Calhoun S."/>
            <person name="Stillman K."/>
            <person name="Liu H."/>
            <person name="Lipzen A."/>
            <person name="Pangilinan J."/>
            <person name="Labutti K."/>
            <person name="Bruns T.D."/>
            <person name="Grigoriev I.V."/>
        </authorList>
    </citation>
    <scope>NUCLEOTIDE SEQUENCE [LARGE SCALE GENOMIC DNA]</scope>
    <source>
        <strain evidence="4 5">CBS 144469</strain>
    </source>
</reference>
<keyword evidence="2" id="KW-0472">Membrane</keyword>
<evidence type="ECO:0000313" key="5">
    <source>
        <dbReference type="Proteomes" id="UP000521943"/>
    </source>
</evidence>
<proteinExistence type="predicted"/>
<feature type="domain" description="DUF6533" evidence="3">
    <location>
        <begin position="10"/>
        <end position="53"/>
    </location>
</feature>
<keyword evidence="5" id="KW-1185">Reference proteome</keyword>
<dbReference type="InterPro" id="IPR045340">
    <property type="entry name" value="DUF6533"/>
</dbReference>
<feature type="transmembrane region" description="Helical" evidence="2">
    <location>
        <begin position="160"/>
        <end position="182"/>
    </location>
</feature>
<evidence type="ECO:0000259" key="3">
    <source>
        <dbReference type="Pfam" id="PF20151"/>
    </source>
</evidence>
<evidence type="ECO:0000256" key="2">
    <source>
        <dbReference type="SAM" id="Phobius"/>
    </source>
</evidence>
<dbReference type="EMBL" id="JACGCI010000015">
    <property type="protein sequence ID" value="KAF6759566.1"/>
    <property type="molecule type" value="Genomic_DNA"/>
</dbReference>
<evidence type="ECO:0000313" key="4">
    <source>
        <dbReference type="EMBL" id="KAF6759566.1"/>
    </source>
</evidence>
<feature type="region of interest" description="Disordered" evidence="1">
    <location>
        <begin position="252"/>
        <end position="277"/>
    </location>
</feature>
<dbReference type="Pfam" id="PF20151">
    <property type="entry name" value="DUF6533"/>
    <property type="match status" value="1"/>
</dbReference>
<feature type="transmembrane region" description="Helical" evidence="2">
    <location>
        <begin position="107"/>
        <end position="128"/>
    </location>
</feature>
<dbReference type="AlphaFoldDB" id="A0A8H6I685"/>
<accession>A0A8H6I685</accession>
<keyword evidence="2" id="KW-1133">Transmembrane helix</keyword>
<keyword evidence="2" id="KW-0812">Transmembrane</keyword>
<feature type="transmembrane region" description="Helical" evidence="2">
    <location>
        <begin position="194"/>
        <end position="216"/>
    </location>
</feature>
<comment type="caution">
    <text evidence="4">The sequence shown here is derived from an EMBL/GenBank/DDBJ whole genome shotgun (WGS) entry which is preliminary data.</text>
</comment>